<dbReference type="RefSeq" id="XP_051074380.1">
    <property type="nucleotide sequence ID" value="XM_051208967.1"/>
</dbReference>
<dbReference type="Gene3D" id="1.10.238.10">
    <property type="entry name" value="EF-hand"/>
    <property type="match status" value="1"/>
</dbReference>
<reference evidence="4" key="3">
    <citation type="submission" date="2021-06" db="EMBL/GenBank/DDBJ databases">
        <title>Chromosome-level genome assembly for S. haematobium.</title>
        <authorList>
            <person name="Stroehlein A.J."/>
        </authorList>
    </citation>
    <scope>NUCLEOTIDE SEQUENCE</scope>
</reference>
<organism evidence="4 5">
    <name type="scientific">Schistosoma haematobium</name>
    <name type="common">Blood fluke</name>
    <dbReference type="NCBI Taxonomy" id="6185"/>
    <lineage>
        <taxon>Eukaryota</taxon>
        <taxon>Metazoa</taxon>
        <taxon>Spiralia</taxon>
        <taxon>Lophotrochozoa</taxon>
        <taxon>Platyhelminthes</taxon>
        <taxon>Trematoda</taxon>
        <taxon>Digenea</taxon>
        <taxon>Strigeidida</taxon>
        <taxon>Schistosomatoidea</taxon>
        <taxon>Schistosomatidae</taxon>
        <taxon>Schistosoma</taxon>
    </lineage>
</organism>
<dbReference type="CTD" id="24596045"/>
<dbReference type="AlphaFoldDB" id="A0A922LX07"/>
<dbReference type="PANTHER" id="PTHR10827:SF52">
    <property type="entry name" value="IP16409P"/>
    <property type="match status" value="1"/>
</dbReference>
<comment type="caution">
    <text evidence="4">The sequence shown here is derived from an EMBL/GenBank/DDBJ whole genome shotgun (WGS) entry which is preliminary data.</text>
</comment>
<reference evidence="4" key="4">
    <citation type="journal article" date="2022" name="PLoS Pathog.">
        <title>Chromosome-level genome of Schistosoma haematobium underpins genome-wide explorations of molecular variation.</title>
        <authorList>
            <person name="Stroehlein A.J."/>
            <person name="Korhonen P.K."/>
            <person name="Lee V.V."/>
            <person name="Ralph S.A."/>
            <person name="Mentink-Kane M."/>
            <person name="You H."/>
            <person name="McManus D.P."/>
            <person name="Tchuente L.T."/>
            <person name="Stothard J.R."/>
            <person name="Kaur P."/>
            <person name="Dudchenko O."/>
            <person name="Aiden E.L."/>
            <person name="Yang B."/>
            <person name="Yang H."/>
            <person name="Emery A.M."/>
            <person name="Webster B.L."/>
            <person name="Brindley P.J."/>
            <person name="Rollinson D."/>
            <person name="Chang B.C.H."/>
            <person name="Gasser R.B."/>
            <person name="Young N.D."/>
        </authorList>
    </citation>
    <scope>NUCLEOTIDE SEQUENCE</scope>
</reference>
<dbReference type="Pfam" id="PF13499">
    <property type="entry name" value="EF-hand_7"/>
    <property type="match status" value="1"/>
</dbReference>
<accession>A0A922LX07</accession>
<evidence type="ECO:0000259" key="3">
    <source>
        <dbReference type="PROSITE" id="PS50222"/>
    </source>
</evidence>
<dbReference type="GeneID" id="24596045"/>
<dbReference type="SUPFAM" id="SSF47473">
    <property type="entry name" value="EF-hand"/>
    <property type="match status" value="1"/>
</dbReference>
<protein>
    <submittedName>
        <fullName evidence="4">Calcineurin inhibitor, variant 4</fullName>
    </submittedName>
</protein>
<reference evidence="4" key="1">
    <citation type="journal article" date="2012" name="Nat. Genet.">
        <title>Whole-genome sequence of Schistosoma haematobium.</title>
        <authorList>
            <person name="Young N.D."/>
            <person name="Jex A.R."/>
            <person name="Li B."/>
            <person name="Liu S."/>
            <person name="Yang L."/>
            <person name="Xiong Z."/>
            <person name="Li Y."/>
            <person name="Cantacessi C."/>
            <person name="Hall R.S."/>
            <person name="Xu X."/>
            <person name="Chen F."/>
            <person name="Wu X."/>
            <person name="Zerlotini A."/>
            <person name="Oliveira G."/>
            <person name="Hofmann A."/>
            <person name="Zhang G."/>
            <person name="Fang X."/>
            <person name="Kang Y."/>
            <person name="Campbell B.E."/>
            <person name="Loukas A."/>
            <person name="Ranganathan S."/>
            <person name="Rollinson D."/>
            <person name="Rinaldi G."/>
            <person name="Brindley P.J."/>
            <person name="Yang H."/>
            <person name="Wang J."/>
            <person name="Wang J."/>
            <person name="Gasser R.B."/>
        </authorList>
    </citation>
    <scope>NUCLEOTIDE SEQUENCE</scope>
</reference>
<keyword evidence="5" id="KW-1185">Reference proteome</keyword>
<dbReference type="PROSITE" id="PS00018">
    <property type="entry name" value="EF_HAND_1"/>
    <property type="match status" value="2"/>
</dbReference>
<keyword evidence="1" id="KW-0106">Calcium</keyword>
<evidence type="ECO:0000313" key="5">
    <source>
        <dbReference type="Proteomes" id="UP000471633"/>
    </source>
</evidence>
<evidence type="ECO:0000256" key="1">
    <source>
        <dbReference type="ARBA" id="ARBA00022837"/>
    </source>
</evidence>
<dbReference type="InterPro" id="IPR018247">
    <property type="entry name" value="EF_Hand_1_Ca_BS"/>
</dbReference>
<dbReference type="Proteomes" id="UP000471633">
    <property type="component" value="Unassembled WGS sequence"/>
</dbReference>
<feature type="region of interest" description="Disordered" evidence="2">
    <location>
        <begin position="47"/>
        <end position="66"/>
    </location>
</feature>
<evidence type="ECO:0000313" key="4">
    <source>
        <dbReference type="EMBL" id="KAH9595466.1"/>
    </source>
</evidence>
<proteinExistence type="predicted"/>
<evidence type="ECO:0000256" key="2">
    <source>
        <dbReference type="SAM" id="MobiDB-lite"/>
    </source>
</evidence>
<dbReference type="EMBL" id="AMPZ03000001">
    <property type="protein sequence ID" value="KAH9595466.1"/>
    <property type="molecule type" value="Genomic_DNA"/>
</dbReference>
<gene>
    <name evidence="4" type="primary">RCN1_1</name>
    <name evidence="4" type="ORF">MS3_00001499</name>
</gene>
<dbReference type="InterPro" id="IPR011992">
    <property type="entry name" value="EF-hand-dom_pair"/>
</dbReference>
<reference evidence="4" key="2">
    <citation type="journal article" date="2019" name="Gigascience">
        <title>High-quality Schistosoma haematobium genome achieved by single-molecule and long-range sequencing.</title>
        <authorList>
            <person name="Stroehlein A.J."/>
            <person name="Korhonen P.K."/>
            <person name="Chong T.M."/>
            <person name="Lim Y.L."/>
            <person name="Chan K.G."/>
            <person name="Webster B."/>
            <person name="Rollinson D."/>
            <person name="Brindley P.J."/>
            <person name="Gasser R.B."/>
            <person name="Young N.D."/>
        </authorList>
    </citation>
    <scope>NUCLEOTIDE SEQUENCE</scope>
</reference>
<dbReference type="GO" id="GO:0005783">
    <property type="term" value="C:endoplasmic reticulum"/>
    <property type="evidence" value="ECO:0007669"/>
    <property type="project" value="TreeGrafter"/>
</dbReference>
<name>A0A922LX07_SCHHA</name>
<dbReference type="GO" id="GO:0005509">
    <property type="term" value="F:calcium ion binding"/>
    <property type="evidence" value="ECO:0007669"/>
    <property type="project" value="InterPro"/>
</dbReference>
<dbReference type="PANTHER" id="PTHR10827">
    <property type="entry name" value="RETICULOCALBIN"/>
    <property type="match status" value="1"/>
</dbReference>
<dbReference type="InterPro" id="IPR002048">
    <property type="entry name" value="EF_hand_dom"/>
</dbReference>
<sequence length="151" mass="17634">MTVWINKVSRKMLLDDVDRAWKDFELLDEDKLPWEKHVDELFGEDGDLEEDLWSPNSPNETEPEWVKTEREEFAKRRDINGDGKLDLDEVGKWIVPEDYNHVQAEVTHLFSESDADQDGKLSKNEILNRYDLFVGSQATNFGEILIGHDEL</sequence>
<dbReference type="PROSITE" id="PS50222">
    <property type="entry name" value="EF_HAND_2"/>
    <property type="match status" value="1"/>
</dbReference>
<feature type="domain" description="EF-hand" evidence="3">
    <location>
        <begin position="101"/>
        <end position="136"/>
    </location>
</feature>